<dbReference type="Pfam" id="PF13041">
    <property type="entry name" value="PPR_2"/>
    <property type="match status" value="2"/>
</dbReference>
<dbReference type="NCBIfam" id="TIGR00756">
    <property type="entry name" value="PPR"/>
    <property type="match status" value="3"/>
</dbReference>
<dbReference type="PANTHER" id="PTHR47934">
    <property type="entry name" value="PENTATRICOPEPTIDE REPEAT-CONTAINING PROTEIN PET309, MITOCHONDRIAL"/>
    <property type="match status" value="1"/>
</dbReference>
<dbReference type="EMBL" id="LFYR01001739">
    <property type="protein sequence ID" value="KMZ59703.1"/>
    <property type="molecule type" value="Genomic_DNA"/>
</dbReference>
<evidence type="ECO:0000256" key="2">
    <source>
        <dbReference type="PROSITE-ProRule" id="PRU00708"/>
    </source>
</evidence>
<dbReference type="InterPro" id="IPR011990">
    <property type="entry name" value="TPR-like_helical_dom_sf"/>
</dbReference>
<dbReference type="GO" id="GO:0006396">
    <property type="term" value="P:RNA processing"/>
    <property type="evidence" value="ECO:0000318"/>
    <property type="project" value="GO_Central"/>
</dbReference>
<dbReference type="OMA" id="TAIEMCK"/>
<dbReference type="InterPro" id="IPR002885">
    <property type="entry name" value="PPR_rpt"/>
</dbReference>
<feature type="repeat" description="PPR" evidence="2">
    <location>
        <begin position="243"/>
        <end position="279"/>
    </location>
</feature>
<dbReference type="PANTHER" id="PTHR47934:SF24">
    <property type="entry name" value="PENTACOTRIPEPTIDE-REPEAT REGION OF PRORP DOMAIN-CONTAINING PROTEIN"/>
    <property type="match status" value="1"/>
</dbReference>
<proteinExistence type="predicted"/>
<organism evidence="3 4">
    <name type="scientific">Zostera marina</name>
    <name type="common">Eelgrass</name>
    <dbReference type="NCBI Taxonomy" id="29655"/>
    <lineage>
        <taxon>Eukaryota</taxon>
        <taxon>Viridiplantae</taxon>
        <taxon>Streptophyta</taxon>
        <taxon>Embryophyta</taxon>
        <taxon>Tracheophyta</taxon>
        <taxon>Spermatophyta</taxon>
        <taxon>Magnoliopsida</taxon>
        <taxon>Liliopsida</taxon>
        <taxon>Zosteraceae</taxon>
        <taxon>Zostera</taxon>
    </lineage>
</organism>
<sequence length="399" mass="44874">MSLLFRSSCRRIFPRLLSTTTTTATTNTSEASSNLSTMVRSLFREQDNDVLVARFNEFSSTSYHFRCKSEVYHIIIRRLASAGRKDSISKILEAQKLIPDVKTHQGFAGRIISLYGKAKMADEAESTFYQLPRTVQSFNTLLSAFNDAGEPQRAIDALNSIPLSKDCEEIVPDIYSYNIFMHAMCLKSDMEAAVEYLDTMETKQVEPNVVTYCTIMSGYYRHGRIEDAEKVWEIMKVKNCSPDVKCYNSKIKALCSASENRISEAEELIEVMKNTGLEPNGYSYTCLIIYHCKAGVLKNAKKVFEEMRKRNCEPNRITYEALIPKLCEAEEFGPALKLCNLSVHKRLGVSAEVLQAVADGLAGHNNVDEAKKLVKFAWSSSTPKYSGENLKMPPACLTD</sequence>
<dbReference type="Gene3D" id="1.25.40.10">
    <property type="entry name" value="Tetratricopeptide repeat domain"/>
    <property type="match status" value="2"/>
</dbReference>
<dbReference type="Proteomes" id="UP000036987">
    <property type="component" value="Unassembled WGS sequence"/>
</dbReference>
<gene>
    <name evidence="3" type="ORF">ZOSMA_65G00350</name>
</gene>
<feature type="repeat" description="PPR" evidence="2">
    <location>
        <begin position="208"/>
        <end position="242"/>
    </location>
</feature>
<dbReference type="OrthoDB" id="185373at2759"/>
<evidence type="ECO:0000313" key="4">
    <source>
        <dbReference type="Proteomes" id="UP000036987"/>
    </source>
</evidence>
<comment type="caution">
    <text evidence="3">The sequence shown here is derived from an EMBL/GenBank/DDBJ whole genome shotgun (WGS) entry which is preliminary data.</text>
</comment>
<keyword evidence="4" id="KW-1185">Reference proteome</keyword>
<reference evidence="4" key="1">
    <citation type="journal article" date="2016" name="Nature">
        <title>The genome of the seagrass Zostera marina reveals angiosperm adaptation to the sea.</title>
        <authorList>
            <person name="Olsen J.L."/>
            <person name="Rouze P."/>
            <person name="Verhelst B."/>
            <person name="Lin Y.-C."/>
            <person name="Bayer T."/>
            <person name="Collen J."/>
            <person name="Dattolo E."/>
            <person name="De Paoli E."/>
            <person name="Dittami S."/>
            <person name="Maumus F."/>
            <person name="Michel G."/>
            <person name="Kersting A."/>
            <person name="Lauritano C."/>
            <person name="Lohaus R."/>
            <person name="Toepel M."/>
            <person name="Tonon T."/>
            <person name="Vanneste K."/>
            <person name="Amirebrahimi M."/>
            <person name="Brakel J."/>
            <person name="Bostroem C."/>
            <person name="Chovatia M."/>
            <person name="Grimwood J."/>
            <person name="Jenkins J.W."/>
            <person name="Jueterbock A."/>
            <person name="Mraz A."/>
            <person name="Stam W.T."/>
            <person name="Tice H."/>
            <person name="Bornberg-Bauer E."/>
            <person name="Green P.J."/>
            <person name="Pearson G.A."/>
            <person name="Procaccini G."/>
            <person name="Duarte C.M."/>
            <person name="Schmutz J."/>
            <person name="Reusch T.B.H."/>
            <person name="Van de Peer Y."/>
        </authorList>
    </citation>
    <scope>NUCLEOTIDE SEQUENCE [LARGE SCALE GENOMIC DNA]</scope>
    <source>
        <strain evidence="4">cv. Finnish</strain>
    </source>
</reference>
<accession>A0A0K9NSW8</accession>
<keyword evidence="1" id="KW-0677">Repeat</keyword>
<dbReference type="InterPro" id="IPR051114">
    <property type="entry name" value="Mito_RNA_Proc_CCM1"/>
</dbReference>
<evidence type="ECO:0000256" key="1">
    <source>
        <dbReference type="ARBA" id="ARBA00022737"/>
    </source>
</evidence>
<protein>
    <submittedName>
        <fullName evidence="3">Putative Pentatricopeptide repeat-containing protein</fullName>
    </submittedName>
</protein>
<dbReference type="AlphaFoldDB" id="A0A0K9NSW8"/>
<evidence type="ECO:0000313" key="3">
    <source>
        <dbReference type="EMBL" id="KMZ59703.1"/>
    </source>
</evidence>
<dbReference type="PROSITE" id="PS51375">
    <property type="entry name" value="PPR"/>
    <property type="match status" value="4"/>
</dbReference>
<dbReference type="GO" id="GO:0005739">
    <property type="term" value="C:mitochondrion"/>
    <property type="evidence" value="ECO:0000318"/>
    <property type="project" value="GO_Central"/>
</dbReference>
<dbReference type="GO" id="GO:0007005">
    <property type="term" value="P:mitochondrion organization"/>
    <property type="evidence" value="ECO:0000318"/>
    <property type="project" value="GO_Central"/>
</dbReference>
<dbReference type="Pfam" id="PF01535">
    <property type="entry name" value="PPR"/>
    <property type="match status" value="2"/>
</dbReference>
<name>A0A0K9NSW8_ZOSMR</name>
<feature type="repeat" description="PPR" evidence="2">
    <location>
        <begin position="173"/>
        <end position="207"/>
    </location>
</feature>
<dbReference type="GO" id="GO:0003729">
    <property type="term" value="F:mRNA binding"/>
    <property type="evidence" value="ECO:0000318"/>
    <property type="project" value="GO_Central"/>
</dbReference>
<feature type="repeat" description="PPR" evidence="2">
    <location>
        <begin position="280"/>
        <end position="314"/>
    </location>
</feature>